<proteinExistence type="predicted"/>
<dbReference type="EMBL" id="CAJOAZ010029272">
    <property type="protein sequence ID" value="CAF4423902.1"/>
    <property type="molecule type" value="Genomic_DNA"/>
</dbReference>
<comment type="caution">
    <text evidence="1">The sequence shown here is derived from an EMBL/GenBank/DDBJ whole genome shotgun (WGS) entry which is preliminary data.</text>
</comment>
<feature type="non-terminal residue" evidence="1">
    <location>
        <position position="112"/>
    </location>
</feature>
<evidence type="ECO:0000313" key="1">
    <source>
        <dbReference type="EMBL" id="CAF4423902.1"/>
    </source>
</evidence>
<feature type="non-terminal residue" evidence="1">
    <location>
        <position position="1"/>
    </location>
</feature>
<accession>A0A820QGW3</accession>
<sequence length="112" mass="13320">MSNDGVDLQVNSSNLIEQKMNIYILRCTTAEEKYKIKCYLNNDVKFNFNRDQAFDENESISPYIYKAELDLIINTKDHLLLKAQNGLLPIKNYRLRLSRKLFQTDKTYRDYN</sequence>
<organism evidence="1 2">
    <name type="scientific">Adineta steineri</name>
    <dbReference type="NCBI Taxonomy" id="433720"/>
    <lineage>
        <taxon>Eukaryota</taxon>
        <taxon>Metazoa</taxon>
        <taxon>Spiralia</taxon>
        <taxon>Gnathifera</taxon>
        <taxon>Rotifera</taxon>
        <taxon>Eurotatoria</taxon>
        <taxon>Bdelloidea</taxon>
        <taxon>Adinetida</taxon>
        <taxon>Adinetidae</taxon>
        <taxon>Adineta</taxon>
    </lineage>
</organism>
<reference evidence="1" key="1">
    <citation type="submission" date="2021-02" db="EMBL/GenBank/DDBJ databases">
        <authorList>
            <person name="Nowell W R."/>
        </authorList>
    </citation>
    <scope>NUCLEOTIDE SEQUENCE</scope>
</reference>
<gene>
    <name evidence="1" type="ORF">OXD698_LOCUS52812</name>
</gene>
<name>A0A820QGW3_9BILA</name>
<evidence type="ECO:0000313" key="2">
    <source>
        <dbReference type="Proteomes" id="UP000663844"/>
    </source>
</evidence>
<dbReference type="AlphaFoldDB" id="A0A820QGW3"/>
<protein>
    <submittedName>
        <fullName evidence="1">Uncharacterized protein</fullName>
    </submittedName>
</protein>
<dbReference type="Proteomes" id="UP000663844">
    <property type="component" value="Unassembled WGS sequence"/>
</dbReference>